<reference evidence="1" key="1">
    <citation type="journal article" date="2014" name="Int. J. Syst. Evol. Microbiol.">
        <title>Complete genome sequence of Corynebacterium casei LMG S-19264T (=DSM 44701T), isolated from a smear-ripened cheese.</title>
        <authorList>
            <consortium name="US DOE Joint Genome Institute (JGI-PGF)"/>
            <person name="Walter F."/>
            <person name="Albersmeier A."/>
            <person name="Kalinowski J."/>
            <person name="Ruckert C."/>
        </authorList>
    </citation>
    <scope>NUCLEOTIDE SEQUENCE</scope>
    <source>
        <strain evidence="1">JCM 3302</strain>
    </source>
</reference>
<evidence type="ECO:0000313" key="1">
    <source>
        <dbReference type="EMBL" id="GHE85535.1"/>
    </source>
</evidence>
<evidence type="ECO:0000313" key="2">
    <source>
        <dbReference type="Proteomes" id="UP000641386"/>
    </source>
</evidence>
<sequence length="97" mass="10865">MGTETDWVYRVDEPHGSAGWRPYSSDPERWRGRITTDDPAEDAKYAAALVATALVAEWKTNAAPDVQHVRILVWRGEEGPDADAVFTVEIRPEIDRG</sequence>
<accession>A0A919A3B9</accession>
<dbReference type="EMBL" id="BNBC01000023">
    <property type="protein sequence ID" value="GHE85535.1"/>
    <property type="molecule type" value="Genomic_DNA"/>
</dbReference>
<dbReference type="AlphaFoldDB" id="A0A919A3B9"/>
<proteinExistence type="predicted"/>
<gene>
    <name evidence="1" type="ORF">GCM10014715_47210</name>
</gene>
<comment type="caution">
    <text evidence="1">The sequence shown here is derived from an EMBL/GenBank/DDBJ whole genome shotgun (WGS) entry which is preliminary data.</text>
</comment>
<name>A0A919A3B9_9ACTN</name>
<keyword evidence="2" id="KW-1185">Reference proteome</keyword>
<protein>
    <submittedName>
        <fullName evidence="1">Uncharacterized protein</fullName>
    </submittedName>
</protein>
<dbReference type="RefSeq" id="WP_189903309.1">
    <property type="nucleotide sequence ID" value="NZ_BNBC01000023.1"/>
</dbReference>
<dbReference type="Proteomes" id="UP000641386">
    <property type="component" value="Unassembled WGS sequence"/>
</dbReference>
<organism evidence="1 2">
    <name type="scientific">Streptomyces spiralis</name>
    <dbReference type="NCBI Taxonomy" id="66376"/>
    <lineage>
        <taxon>Bacteria</taxon>
        <taxon>Bacillati</taxon>
        <taxon>Actinomycetota</taxon>
        <taxon>Actinomycetes</taxon>
        <taxon>Kitasatosporales</taxon>
        <taxon>Streptomycetaceae</taxon>
        <taxon>Streptomyces</taxon>
    </lineage>
</organism>
<reference evidence="1" key="2">
    <citation type="submission" date="2020-09" db="EMBL/GenBank/DDBJ databases">
        <authorList>
            <person name="Sun Q."/>
            <person name="Ohkuma M."/>
        </authorList>
    </citation>
    <scope>NUCLEOTIDE SEQUENCE</scope>
    <source>
        <strain evidence="1">JCM 3302</strain>
    </source>
</reference>